<reference evidence="15" key="1">
    <citation type="journal article" date="2019" name="Int. J. Syst. Evol. Microbiol.">
        <title>The Global Catalogue of Microorganisms (GCM) 10K type strain sequencing project: providing services to taxonomists for standard genome sequencing and annotation.</title>
        <authorList>
            <consortium name="The Broad Institute Genomics Platform"/>
            <consortium name="The Broad Institute Genome Sequencing Center for Infectious Disease"/>
            <person name="Wu L."/>
            <person name="Ma J."/>
        </authorList>
    </citation>
    <scope>NUCLEOTIDE SEQUENCE [LARGE SCALE GENOMIC DNA]</scope>
    <source>
        <strain evidence="15">CCM 2767</strain>
    </source>
</reference>
<organism evidence="14 15">
    <name type="scientific">Oxalicibacterium faecigallinarum</name>
    <dbReference type="NCBI Taxonomy" id="573741"/>
    <lineage>
        <taxon>Bacteria</taxon>
        <taxon>Pseudomonadati</taxon>
        <taxon>Pseudomonadota</taxon>
        <taxon>Betaproteobacteria</taxon>
        <taxon>Burkholderiales</taxon>
        <taxon>Oxalobacteraceae</taxon>
        <taxon>Oxalicibacterium</taxon>
    </lineage>
</organism>
<dbReference type="InterPro" id="IPR000659">
    <property type="entry name" value="Pyridox_Oxase"/>
</dbReference>
<evidence type="ECO:0000256" key="7">
    <source>
        <dbReference type="ARBA" id="ARBA00023002"/>
    </source>
</evidence>
<feature type="domain" description="Pyridoxine 5'-phosphate oxidase dimerisation C-terminal" evidence="13">
    <location>
        <begin position="170"/>
        <end position="211"/>
    </location>
</feature>
<keyword evidence="7 9" id="KW-0560">Oxidoreductase</keyword>
<feature type="binding site" evidence="9 11">
    <location>
        <position position="81"/>
    </location>
    <ligand>
        <name>FMN</name>
        <dbReference type="ChEBI" id="CHEBI:58210"/>
    </ligand>
</feature>
<proteinExistence type="inferred from homology"/>
<feature type="binding site" evidence="9 11">
    <location>
        <position position="104"/>
    </location>
    <ligand>
        <name>FMN</name>
        <dbReference type="ChEBI" id="CHEBI:58210"/>
    </ligand>
</feature>
<dbReference type="EC" id="1.4.3.5" evidence="9"/>
<keyword evidence="6 9" id="KW-0288">FMN</keyword>
<comment type="pathway">
    <text evidence="2 9">Cofactor metabolism; pyridoxal 5'-phosphate salvage; pyridoxal 5'-phosphate from pyridoxine 5'-phosphate: step 1/1.</text>
</comment>
<feature type="binding site" evidence="9 10">
    <location>
        <position position="126"/>
    </location>
    <ligand>
        <name>substrate</name>
    </ligand>
</feature>
<feature type="binding site" evidence="9 11">
    <location>
        <position position="82"/>
    </location>
    <ligand>
        <name>FMN</name>
        <dbReference type="ChEBI" id="CHEBI:58210"/>
    </ligand>
</feature>
<evidence type="ECO:0000256" key="4">
    <source>
        <dbReference type="ARBA" id="ARBA00011738"/>
    </source>
</evidence>
<feature type="binding site" evidence="9 10">
    <location>
        <begin position="189"/>
        <end position="191"/>
    </location>
    <ligand>
        <name>substrate</name>
    </ligand>
</feature>
<comment type="catalytic activity">
    <reaction evidence="9">
        <text>pyridoxine 5'-phosphate + O2 = pyridoxal 5'-phosphate + H2O2</text>
        <dbReference type="Rhea" id="RHEA:15149"/>
        <dbReference type="ChEBI" id="CHEBI:15379"/>
        <dbReference type="ChEBI" id="CHEBI:16240"/>
        <dbReference type="ChEBI" id="CHEBI:58589"/>
        <dbReference type="ChEBI" id="CHEBI:597326"/>
        <dbReference type="EC" id="1.4.3.5"/>
    </reaction>
</comment>
<dbReference type="InterPro" id="IPR011576">
    <property type="entry name" value="Pyridox_Oxase_N"/>
</dbReference>
<feature type="binding site" evidence="9 10">
    <location>
        <position position="122"/>
    </location>
    <ligand>
        <name>substrate</name>
    </ligand>
</feature>
<evidence type="ECO:0000256" key="3">
    <source>
        <dbReference type="ARBA" id="ARBA00007301"/>
    </source>
</evidence>
<feature type="domain" description="Pyridoxamine 5'-phosphate oxidase N-terminal" evidence="12">
    <location>
        <begin position="32"/>
        <end position="158"/>
    </location>
</feature>
<comment type="catalytic activity">
    <reaction evidence="9">
        <text>pyridoxamine 5'-phosphate + O2 + H2O = pyridoxal 5'-phosphate + H2O2 + NH4(+)</text>
        <dbReference type="Rhea" id="RHEA:15817"/>
        <dbReference type="ChEBI" id="CHEBI:15377"/>
        <dbReference type="ChEBI" id="CHEBI:15379"/>
        <dbReference type="ChEBI" id="CHEBI:16240"/>
        <dbReference type="ChEBI" id="CHEBI:28938"/>
        <dbReference type="ChEBI" id="CHEBI:58451"/>
        <dbReference type="ChEBI" id="CHEBI:597326"/>
        <dbReference type="EC" id="1.4.3.5"/>
    </reaction>
</comment>
<evidence type="ECO:0000256" key="1">
    <source>
        <dbReference type="ARBA" id="ARBA00004738"/>
    </source>
</evidence>
<dbReference type="SUPFAM" id="SSF50475">
    <property type="entry name" value="FMN-binding split barrel"/>
    <property type="match status" value="1"/>
</dbReference>
<evidence type="ECO:0000256" key="6">
    <source>
        <dbReference type="ARBA" id="ARBA00022643"/>
    </source>
</evidence>
<evidence type="ECO:0000256" key="11">
    <source>
        <dbReference type="PIRSR" id="PIRSR000190-2"/>
    </source>
</evidence>
<evidence type="ECO:0000256" key="10">
    <source>
        <dbReference type="PIRSR" id="PIRSR000190-1"/>
    </source>
</evidence>
<dbReference type="Gene3D" id="2.30.110.10">
    <property type="entry name" value="Electron Transport, Fmn-binding Protein, Chain A"/>
    <property type="match status" value="1"/>
</dbReference>
<evidence type="ECO:0000259" key="12">
    <source>
        <dbReference type="Pfam" id="PF01243"/>
    </source>
</evidence>
<dbReference type="PROSITE" id="PS01064">
    <property type="entry name" value="PYRIDOX_OXIDASE"/>
    <property type="match status" value="1"/>
</dbReference>
<feature type="binding site" evidence="9 11">
    <location>
        <position position="183"/>
    </location>
    <ligand>
        <name>FMN</name>
        <dbReference type="ChEBI" id="CHEBI:58210"/>
    </ligand>
</feature>
<comment type="similarity">
    <text evidence="3 9">Belongs to the pyridoxamine 5'-phosphate oxidase family.</text>
</comment>
<dbReference type="PANTHER" id="PTHR10851">
    <property type="entry name" value="PYRIDOXINE-5-PHOSPHATE OXIDASE"/>
    <property type="match status" value="1"/>
</dbReference>
<dbReference type="Proteomes" id="UP000642180">
    <property type="component" value="Unassembled WGS sequence"/>
</dbReference>
<feature type="binding site" evidence="9 11">
    <location>
        <begin position="60"/>
        <end position="65"/>
    </location>
    <ligand>
        <name>FMN</name>
        <dbReference type="ChEBI" id="CHEBI:58210"/>
    </ligand>
</feature>
<dbReference type="RefSeq" id="WP_188380585.1">
    <property type="nucleotide sequence ID" value="NZ_BMDI01000001.1"/>
</dbReference>
<evidence type="ECO:0000313" key="14">
    <source>
        <dbReference type="EMBL" id="GGI18558.1"/>
    </source>
</evidence>
<keyword evidence="8 9" id="KW-0664">Pyridoxine biosynthesis</keyword>
<dbReference type="GO" id="GO:0008615">
    <property type="term" value="P:pyridoxine biosynthetic process"/>
    <property type="evidence" value="ECO:0007669"/>
    <property type="project" value="UniProtKB-UniRule"/>
</dbReference>
<dbReference type="InterPro" id="IPR012349">
    <property type="entry name" value="Split_barrel_FMN-bd"/>
</dbReference>
<dbReference type="NCBIfam" id="NF004231">
    <property type="entry name" value="PRK05679.1"/>
    <property type="match status" value="1"/>
</dbReference>
<dbReference type="InterPro" id="IPR019740">
    <property type="entry name" value="Pyridox_Oxase_CS"/>
</dbReference>
<sequence>MSIADIRTDYTQASLSEQDTDADPMAQFARWFEEALVAQIREPNAMGVSTVSADGRPSSRILLVKDFDQRGFTWFTNYQSRKGEQLAIHPHASLLFHWLELERQIRIEGRVEKVSAAESDAYFHSRPLKSRLSAIASAQSSPVADRATLEARYAQAEAQYGDQPPRPEHWGGYRLQPDYVEFWQGRASRLHDRIVYTRAPDGAWQRQRLQP</sequence>
<evidence type="ECO:0000256" key="8">
    <source>
        <dbReference type="ARBA" id="ARBA00023096"/>
    </source>
</evidence>
<feature type="binding site" evidence="9 11">
    <location>
        <position position="193"/>
    </location>
    <ligand>
        <name>FMN</name>
        <dbReference type="ChEBI" id="CHEBI:58210"/>
    </ligand>
</feature>
<dbReference type="HAMAP" id="MF_01629">
    <property type="entry name" value="PdxH"/>
    <property type="match status" value="1"/>
</dbReference>
<comment type="function">
    <text evidence="9">Catalyzes the oxidation of either pyridoxine 5'-phosphate (PNP) or pyridoxamine 5'-phosphate (PMP) into pyridoxal 5'-phosphate (PLP).</text>
</comment>
<dbReference type="EMBL" id="BMDI01000001">
    <property type="protein sequence ID" value="GGI18558.1"/>
    <property type="molecule type" value="Genomic_DNA"/>
</dbReference>
<dbReference type="NCBIfam" id="TIGR00558">
    <property type="entry name" value="pdxH"/>
    <property type="match status" value="1"/>
</dbReference>
<dbReference type="AlphaFoldDB" id="A0A8J3AY91"/>
<dbReference type="FunFam" id="2.30.110.10:FF:000005">
    <property type="entry name" value="NAD(P)H-hydrate epimerase"/>
    <property type="match status" value="1"/>
</dbReference>
<dbReference type="UniPathway" id="UPA01068">
    <property type="reaction ID" value="UER00304"/>
</dbReference>
<evidence type="ECO:0000256" key="9">
    <source>
        <dbReference type="HAMAP-Rule" id="MF_01629"/>
    </source>
</evidence>
<feature type="binding site" evidence="9 11">
    <location>
        <begin position="139"/>
        <end position="140"/>
    </location>
    <ligand>
        <name>FMN</name>
        <dbReference type="ChEBI" id="CHEBI:58210"/>
    </ligand>
</feature>
<evidence type="ECO:0000313" key="15">
    <source>
        <dbReference type="Proteomes" id="UP000642180"/>
    </source>
</evidence>
<feature type="binding site" evidence="9 10">
    <location>
        <position position="130"/>
    </location>
    <ligand>
        <name>substrate</name>
    </ligand>
</feature>
<dbReference type="Pfam" id="PF10590">
    <property type="entry name" value="PNP_phzG_C"/>
    <property type="match status" value="1"/>
</dbReference>
<evidence type="ECO:0000256" key="2">
    <source>
        <dbReference type="ARBA" id="ARBA00005037"/>
    </source>
</evidence>
<accession>A0A8J3AY91</accession>
<feature type="binding site" evidence="9 10">
    <location>
        <position position="65"/>
    </location>
    <ligand>
        <name>substrate</name>
    </ligand>
</feature>
<comment type="caution">
    <text evidence="14">The sequence shown here is derived from an EMBL/GenBank/DDBJ whole genome shotgun (WGS) entry which is preliminary data.</text>
</comment>
<comment type="subunit">
    <text evidence="4 9">Homodimer.</text>
</comment>
<dbReference type="InterPro" id="IPR019576">
    <property type="entry name" value="Pyridoxamine_oxidase_dimer_C"/>
</dbReference>
<keyword evidence="5 9" id="KW-0285">Flavoprotein</keyword>
<dbReference type="GO" id="GO:0004733">
    <property type="term" value="F:pyridoxamine phosphate oxidase activity"/>
    <property type="evidence" value="ECO:0007669"/>
    <property type="project" value="UniProtKB-UniRule"/>
</dbReference>
<comment type="pathway">
    <text evidence="1 9">Cofactor metabolism; pyridoxal 5'-phosphate salvage; pyridoxal 5'-phosphate from pyridoxamine 5'-phosphate: step 1/1.</text>
</comment>
<dbReference type="GO" id="GO:0010181">
    <property type="term" value="F:FMN binding"/>
    <property type="evidence" value="ECO:0007669"/>
    <property type="project" value="UniProtKB-UniRule"/>
</dbReference>
<comment type="cofactor">
    <cofactor evidence="9 11">
        <name>FMN</name>
        <dbReference type="ChEBI" id="CHEBI:58210"/>
    </cofactor>
    <text evidence="9 11">Binds 1 FMN per subunit.</text>
</comment>
<keyword evidence="15" id="KW-1185">Reference proteome</keyword>
<gene>
    <name evidence="9 14" type="primary">pdxH</name>
    <name evidence="14" type="ORF">GCM10008066_14620</name>
</gene>
<feature type="binding site" evidence="9 11">
    <location>
        <begin position="75"/>
        <end position="76"/>
    </location>
    <ligand>
        <name>FMN</name>
        <dbReference type="ChEBI" id="CHEBI:58210"/>
    </ligand>
</feature>
<dbReference type="Pfam" id="PF01243">
    <property type="entry name" value="PNPOx_N"/>
    <property type="match status" value="1"/>
</dbReference>
<feature type="binding site" evidence="10">
    <location>
        <begin position="7"/>
        <end position="10"/>
    </location>
    <ligand>
        <name>substrate</name>
    </ligand>
</feature>
<dbReference type="PIRSF" id="PIRSF000190">
    <property type="entry name" value="Pyd_amn-ph_oxd"/>
    <property type="match status" value="1"/>
</dbReference>
<evidence type="ECO:0000256" key="5">
    <source>
        <dbReference type="ARBA" id="ARBA00022630"/>
    </source>
</evidence>
<evidence type="ECO:0000259" key="13">
    <source>
        <dbReference type="Pfam" id="PF10590"/>
    </source>
</evidence>
<dbReference type="PANTHER" id="PTHR10851:SF0">
    <property type="entry name" value="PYRIDOXINE-5'-PHOSPHATE OXIDASE"/>
    <property type="match status" value="1"/>
</dbReference>
<name>A0A8J3AY91_9BURK</name>
<protein>
    <recommendedName>
        <fullName evidence="9">Pyridoxine/pyridoxamine 5'-phosphate oxidase</fullName>
        <ecNumber evidence="9">1.4.3.5</ecNumber>
    </recommendedName>
    <alternativeName>
        <fullName evidence="9">PNP/PMP oxidase</fullName>
        <shortName evidence="9">PNPOx</shortName>
    </alternativeName>
    <alternativeName>
        <fullName evidence="9">Pyridoxal 5'-phosphate synthase</fullName>
    </alternativeName>
</protein>